<evidence type="ECO:0000256" key="1">
    <source>
        <dbReference type="ARBA" id="ARBA00009660"/>
    </source>
</evidence>
<evidence type="ECO:0000313" key="11">
    <source>
        <dbReference type="Proteomes" id="UP000032503"/>
    </source>
</evidence>
<dbReference type="PIRSF" id="PIRSF002030">
    <property type="entry name" value="Globin_Protozoa/Cyanobacteria"/>
    <property type="match status" value="1"/>
</dbReference>
<organism evidence="10 12">
    <name type="scientific">Agreia bicolorata</name>
    <dbReference type="NCBI Taxonomy" id="110935"/>
    <lineage>
        <taxon>Bacteria</taxon>
        <taxon>Bacillati</taxon>
        <taxon>Actinomycetota</taxon>
        <taxon>Actinomycetes</taxon>
        <taxon>Micrococcales</taxon>
        <taxon>Microbacteriaceae</taxon>
        <taxon>Agreia</taxon>
    </lineage>
</organism>
<dbReference type="InterPro" id="IPR012292">
    <property type="entry name" value="Globin/Proto"/>
</dbReference>
<keyword evidence="2 6" id="KW-0813">Transport</keyword>
<protein>
    <recommendedName>
        <fullName evidence="6">Group 1 truncated hemoglobin</fullName>
    </recommendedName>
</protein>
<reference evidence="9 11" key="1">
    <citation type="journal article" date="2001" name="Int. J. Syst. Evol. Microbiol.">
        <title>Agreia bicolorata gen. nov., sp. nov., to accommodate actinobacteria isolated from narrow reed grass infected by the nematode Heteroanguina graminophila.</title>
        <authorList>
            <person name="Evtushenko L.I."/>
            <person name="Dorofeeva L.V."/>
            <person name="Dobrovolskaya T.G."/>
            <person name="Streshinskaya G.M."/>
            <person name="Subbotin S.A."/>
            <person name="Tiedje J.M."/>
        </authorList>
    </citation>
    <scope>NUCLEOTIDE SEQUENCE [LARGE SCALE GENOMIC DNA]</scope>
    <source>
        <strain evidence="9 11">VKM Ac-1804</strain>
    </source>
</reference>
<accession>A0A1T4YL39</accession>
<dbReference type="EMBL" id="JYFC01000003">
    <property type="protein sequence ID" value="KJC64355.1"/>
    <property type="molecule type" value="Genomic_DNA"/>
</dbReference>
<gene>
    <name evidence="10" type="ORF">SAMN06295879_3493</name>
    <name evidence="9" type="ORF">TZ00_07850</name>
</gene>
<reference evidence="12" key="4">
    <citation type="submission" date="2017-02" db="EMBL/GenBank/DDBJ databases">
        <authorList>
            <person name="Varghese N."/>
            <person name="Submissions S."/>
        </authorList>
    </citation>
    <scope>NUCLEOTIDE SEQUENCE [LARGE SCALE GENOMIC DNA]</scope>
    <source>
        <strain evidence="12">VKM Ac-2052</strain>
    </source>
</reference>
<dbReference type="RefSeq" id="WP_044440691.1">
    <property type="nucleotide sequence ID" value="NZ_FUYG01000012.1"/>
</dbReference>
<name>A0A1T4YL39_9MICO</name>
<dbReference type="SUPFAM" id="SSF46458">
    <property type="entry name" value="Globin-like"/>
    <property type="match status" value="1"/>
</dbReference>
<dbReference type="InterPro" id="IPR016339">
    <property type="entry name" value="Hemoglobin_trunc_I"/>
</dbReference>
<comment type="cofactor">
    <cofactor evidence="7">
        <name>heme</name>
        <dbReference type="ChEBI" id="CHEBI:30413"/>
    </cofactor>
    <text evidence="7">Binds 1 heme group per subunit.</text>
</comment>
<keyword evidence="11" id="KW-1185">Reference proteome</keyword>
<dbReference type="CDD" id="cd00454">
    <property type="entry name" value="TrHb1_N"/>
    <property type="match status" value="1"/>
</dbReference>
<dbReference type="GO" id="GO:0019825">
    <property type="term" value="F:oxygen binding"/>
    <property type="evidence" value="ECO:0007669"/>
    <property type="project" value="InterPro"/>
</dbReference>
<keyword evidence="5 6" id="KW-0408">Iron</keyword>
<evidence type="ECO:0000256" key="8">
    <source>
        <dbReference type="PIRSR" id="PIRSR601486-1"/>
    </source>
</evidence>
<keyword evidence="4 6" id="KW-0479">Metal-binding</keyword>
<evidence type="ECO:0000313" key="10">
    <source>
        <dbReference type="EMBL" id="SKB02403.1"/>
    </source>
</evidence>
<dbReference type="Pfam" id="PF01152">
    <property type="entry name" value="Bac_globin"/>
    <property type="match status" value="1"/>
</dbReference>
<feature type="binding site" description="proximal binding residue" evidence="7">
    <location>
        <position position="70"/>
    </location>
    <ligand>
        <name>heme</name>
        <dbReference type="ChEBI" id="CHEBI:30413"/>
    </ligand>
    <ligandPart>
        <name>Fe</name>
        <dbReference type="ChEBI" id="CHEBI:18248"/>
    </ligandPart>
</feature>
<keyword evidence="3 6" id="KW-0349">Heme</keyword>
<dbReference type="GO" id="GO:0020037">
    <property type="term" value="F:heme binding"/>
    <property type="evidence" value="ECO:0007669"/>
    <property type="project" value="InterPro"/>
</dbReference>
<evidence type="ECO:0000313" key="12">
    <source>
        <dbReference type="Proteomes" id="UP000189735"/>
    </source>
</evidence>
<comment type="similarity">
    <text evidence="1 6">Belongs to the truncated hemoglobin family. Group I subfamily.</text>
</comment>
<evidence type="ECO:0000313" key="9">
    <source>
        <dbReference type="EMBL" id="KJC64355.1"/>
    </source>
</evidence>
<evidence type="ECO:0000256" key="6">
    <source>
        <dbReference type="PIRNR" id="PIRNR002030"/>
    </source>
</evidence>
<evidence type="ECO:0000256" key="5">
    <source>
        <dbReference type="ARBA" id="ARBA00023004"/>
    </source>
</evidence>
<dbReference type="InterPro" id="IPR001486">
    <property type="entry name" value="Hemoglobin_trunc"/>
</dbReference>
<proteinExistence type="inferred from homology"/>
<dbReference type="InterPro" id="IPR009050">
    <property type="entry name" value="Globin-like_sf"/>
</dbReference>
<evidence type="ECO:0000256" key="4">
    <source>
        <dbReference type="ARBA" id="ARBA00022723"/>
    </source>
</evidence>
<dbReference type="Proteomes" id="UP000032503">
    <property type="component" value="Unassembled WGS sequence"/>
</dbReference>
<dbReference type="GO" id="GO:0046872">
    <property type="term" value="F:metal ion binding"/>
    <property type="evidence" value="ECO:0007669"/>
    <property type="project" value="UniProtKB-UniRule"/>
</dbReference>
<reference evidence="9" key="2">
    <citation type="submission" date="2015-02" db="EMBL/GenBank/DDBJ databases">
        <authorList>
            <person name="Vasilyev I.Y."/>
            <person name="Siniagina M.N."/>
            <person name="Malanin S.Y."/>
            <person name="Boulygina E.A."/>
            <person name="Grygoryeva T.V."/>
            <person name="Yarullina D.R."/>
            <person name="Ilinskaya O.N."/>
        </authorList>
    </citation>
    <scope>NUCLEOTIDE SEQUENCE</scope>
    <source>
        <strain evidence="9">VKM Ac-1804</strain>
    </source>
</reference>
<evidence type="ECO:0000256" key="7">
    <source>
        <dbReference type="PIRSR" id="PIRSR002030-1"/>
    </source>
</evidence>
<dbReference type="AlphaFoldDB" id="A0A1T4YL39"/>
<evidence type="ECO:0000256" key="2">
    <source>
        <dbReference type="ARBA" id="ARBA00022448"/>
    </source>
</evidence>
<dbReference type="Proteomes" id="UP000189735">
    <property type="component" value="Unassembled WGS sequence"/>
</dbReference>
<dbReference type="GO" id="GO:0005344">
    <property type="term" value="F:oxygen carrier activity"/>
    <property type="evidence" value="ECO:0007669"/>
    <property type="project" value="UniProtKB-UniRule"/>
</dbReference>
<dbReference type="EMBL" id="FUYG01000012">
    <property type="protein sequence ID" value="SKB02403.1"/>
    <property type="molecule type" value="Genomic_DNA"/>
</dbReference>
<evidence type="ECO:0000256" key="3">
    <source>
        <dbReference type="ARBA" id="ARBA00022617"/>
    </source>
</evidence>
<dbReference type="Gene3D" id="1.10.490.10">
    <property type="entry name" value="Globins"/>
    <property type="match status" value="1"/>
</dbReference>
<feature type="binding site" description="distal binding residue" evidence="8">
    <location>
        <position position="46"/>
    </location>
    <ligand>
        <name>heme</name>
        <dbReference type="ChEBI" id="CHEBI:30413"/>
    </ligand>
    <ligandPart>
        <name>Fe</name>
        <dbReference type="ChEBI" id="CHEBI:18248"/>
    </ligandPart>
</feature>
<reference evidence="10" key="3">
    <citation type="submission" date="2017-02" db="EMBL/GenBank/DDBJ databases">
        <authorList>
            <person name="Peterson S.W."/>
        </authorList>
    </citation>
    <scope>NUCLEOTIDE SEQUENCE [LARGE SCALE GENOMIC DNA]</scope>
    <source>
        <strain evidence="10">VKM Ac-2052</strain>
    </source>
</reference>
<keyword evidence="6" id="KW-0561">Oxygen transport</keyword>
<sequence length="122" mass="13019">MMTMYEQIGGHETLRVVVVVFYRRVLRDPLLAPLFEGFDLARLRAHQAAFLGAVLDGPHVFTGRSMRRAHAGLGVTTDAFDALIAHLAASLVDAGVTAAAASRLTDAAESFRSAIVTAADQP</sequence>